<dbReference type="EMBL" id="LELK01000001">
    <property type="protein sequence ID" value="KMM38582.1"/>
    <property type="molecule type" value="Genomic_DNA"/>
</dbReference>
<organism evidence="1 2">
    <name type="scientific">Guptibacillus hwajinpoensis</name>
    <dbReference type="NCBI Taxonomy" id="208199"/>
    <lineage>
        <taxon>Bacteria</taxon>
        <taxon>Bacillati</taxon>
        <taxon>Bacillota</taxon>
        <taxon>Bacilli</taxon>
        <taxon>Bacillales</taxon>
        <taxon>Guptibacillaceae</taxon>
        <taxon>Guptibacillus</taxon>
    </lineage>
</organism>
<evidence type="ECO:0000313" key="1">
    <source>
        <dbReference type="EMBL" id="KMM38582.1"/>
    </source>
</evidence>
<dbReference type="SUPFAM" id="SSF89360">
    <property type="entry name" value="HesB-like domain"/>
    <property type="match status" value="1"/>
</dbReference>
<dbReference type="Gene3D" id="2.60.300.12">
    <property type="entry name" value="HesB-like domain"/>
    <property type="match status" value="1"/>
</dbReference>
<dbReference type="AlphaFoldDB" id="A0A0J6FW26"/>
<gene>
    <name evidence="1" type="ORF">AB986_04690</name>
</gene>
<dbReference type="OrthoDB" id="1645729at2"/>
<dbReference type="Proteomes" id="UP000035996">
    <property type="component" value="Unassembled WGS sequence"/>
</dbReference>
<keyword evidence="2" id="KW-1185">Reference proteome</keyword>
<proteinExistence type="predicted"/>
<sequence length="94" mass="10507">MFVVTDSAAEFYKNEMELGNGDSLRLFVRYAGSGDSGGFSLGVMSDRPSYEDYKQEIGGVTYFVRPDDQWFVDRMKLDYDESCGGVLCDLPSMA</sequence>
<dbReference type="InterPro" id="IPR000361">
    <property type="entry name" value="ATAP_core_dom"/>
</dbReference>
<dbReference type="GeneID" id="301326654"/>
<dbReference type="STRING" id="157733.AB986_04690"/>
<dbReference type="Pfam" id="PF01521">
    <property type="entry name" value="Fe-S_biosyn"/>
    <property type="match status" value="1"/>
</dbReference>
<comment type="caution">
    <text evidence="1">The sequence shown here is derived from an EMBL/GenBank/DDBJ whole genome shotgun (WGS) entry which is preliminary data.</text>
</comment>
<dbReference type="InterPro" id="IPR035903">
    <property type="entry name" value="HesB-like_dom_sf"/>
</dbReference>
<evidence type="ECO:0000313" key="2">
    <source>
        <dbReference type="Proteomes" id="UP000035996"/>
    </source>
</evidence>
<protein>
    <submittedName>
        <fullName evidence="1">Uncharacterized protein</fullName>
    </submittedName>
</protein>
<accession>A0A0J6FW26</accession>
<name>A0A0J6FW26_9BACL</name>
<reference evidence="1" key="1">
    <citation type="submission" date="2015-06" db="EMBL/GenBank/DDBJ databases">
        <authorList>
            <person name="Liu B."/>
            <person name="Wang J."/>
            <person name="Zhu Y."/>
            <person name="Liu G."/>
            <person name="Chen Q."/>
            <person name="Zheng C."/>
            <person name="Che J."/>
            <person name="Ge C."/>
            <person name="Shi H."/>
            <person name="Pan Z."/>
            <person name="Liu X."/>
        </authorList>
    </citation>
    <scope>NUCLEOTIDE SEQUENCE [LARGE SCALE GENOMIC DNA]</scope>
    <source>
        <strain evidence="1">DSM 16346</strain>
    </source>
</reference>
<dbReference type="RefSeq" id="WP_048309699.1">
    <property type="nucleotide sequence ID" value="NZ_CP119526.1"/>
</dbReference>